<proteinExistence type="inferred from homology"/>
<sequence>MGAAQVLLPDKLFDCNLQVEGLLIEGLLQALELIFIQIEFLVSRGEFFTHRQCGIQLLLGQGIQGLLDLAELLPQIAQAELVYLEIGLVYVFNVSGGGNLKVIADSFARSRCGRSFGGFRLFEGKALGHGEIHLPDIIVIEGELLLFGNLLGRIGRAEILSFSRRFLILHGEDIRGLGKLLRNLELFDPLRLLLRRLLFLRKKCLFLRQAEIFFRKVQGLFSQLFRFLGSSLFPGKIHPLRRKEILRQLIGQGKSLIKAFLPLRGWSYIVRKRKAFIRCFFPRLLPGEIKLVRQGELILSGGGLFAGLLLKIQSGEQVFGNGKVIFLSGIHRRHLVFPGIDTEDILILVRELRSSFLFDSPEGLLFGFTLPGKVEQGIQVFVQFRLGGGNILETFPALGQNGGFMSEGVEFRFKLFYLFKPGHRYSFRSLRFSANYPLCSSKEFPPLYPRLRESAIRPKIMMMNRAISPWILLVLFCALSPLNAQNGYDPNLDAYLHSLSGAEAPGVISEHLVLTYSSRNPVRYVAAAFEHEDFTRMHIYEKNQNGVFVFAYPLQSLPRDRQELKYRIIVDGLWMRDPSNPKQVPDSRGIPISVSPVPQRPPRRGETPVFHSDGTVEFVYLGSPGQKVRLAGDFNHWSPFSHSLKESSPGEYRLRLRLYKGYHRYVFYVNGSRATDIRNPRIAYDVLGNQVSAVRVPKSDSLDASLAEN</sequence>
<evidence type="ECO:0000256" key="2">
    <source>
        <dbReference type="SAM" id="MobiDB-lite"/>
    </source>
</evidence>
<gene>
    <name evidence="4" type="ORF">B4O97_07565</name>
</gene>
<evidence type="ECO:0000313" key="5">
    <source>
        <dbReference type="Proteomes" id="UP000192343"/>
    </source>
</evidence>
<dbReference type="InterPro" id="IPR050827">
    <property type="entry name" value="CRP1_MDG1_kinase"/>
</dbReference>
<dbReference type="InterPro" id="IPR014756">
    <property type="entry name" value="Ig_E-set"/>
</dbReference>
<name>A0A1Y1RZ24_9SPIO</name>
<dbReference type="PANTHER" id="PTHR10343">
    <property type="entry name" value="5'-AMP-ACTIVATED PROTEIN KINASE , BETA SUBUNIT"/>
    <property type="match status" value="1"/>
</dbReference>
<dbReference type="Proteomes" id="UP000192343">
    <property type="component" value="Unassembled WGS sequence"/>
</dbReference>
<dbReference type="SUPFAM" id="SSF81296">
    <property type="entry name" value="E set domains"/>
    <property type="match status" value="1"/>
</dbReference>
<dbReference type="AlphaFoldDB" id="A0A1Y1RZ24"/>
<comment type="similarity">
    <text evidence="1">Belongs to the 5'-AMP-activated protein kinase beta subunit family.</text>
</comment>
<feature type="region of interest" description="Disordered" evidence="2">
    <location>
        <begin position="580"/>
        <end position="605"/>
    </location>
</feature>
<dbReference type="InterPro" id="IPR032640">
    <property type="entry name" value="AMPK1_CBM"/>
</dbReference>
<dbReference type="PANTHER" id="PTHR10343:SF84">
    <property type="entry name" value="5'-AMP-ACTIVATED PROTEIN KINASE SUBUNIT BETA-1"/>
    <property type="match status" value="1"/>
</dbReference>
<keyword evidence="5" id="KW-1185">Reference proteome</keyword>
<accession>A0A1Y1RZ24</accession>
<dbReference type="InterPro" id="IPR013783">
    <property type="entry name" value="Ig-like_fold"/>
</dbReference>
<protein>
    <recommendedName>
        <fullName evidence="3">AMP-activated protein kinase glycogen-binding domain-containing protein</fullName>
    </recommendedName>
</protein>
<organism evidence="4 5">
    <name type="scientific">Marispirochaeta aestuarii</name>
    <dbReference type="NCBI Taxonomy" id="1963862"/>
    <lineage>
        <taxon>Bacteria</taxon>
        <taxon>Pseudomonadati</taxon>
        <taxon>Spirochaetota</taxon>
        <taxon>Spirochaetia</taxon>
        <taxon>Spirochaetales</taxon>
        <taxon>Spirochaetaceae</taxon>
        <taxon>Marispirochaeta</taxon>
    </lineage>
</organism>
<comment type="caution">
    <text evidence="4">The sequence shown here is derived from an EMBL/GenBank/DDBJ whole genome shotgun (WGS) entry which is preliminary data.</text>
</comment>
<dbReference type="STRING" id="1963862.B4O97_07565"/>
<feature type="domain" description="AMP-activated protein kinase glycogen-binding" evidence="3">
    <location>
        <begin position="624"/>
        <end position="700"/>
    </location>
</feature>
<evidence type="ECO:0000259" key="3">
    <source>
        <dbReference type="Pfam" id="PF16561"/>
    </source>
</evidence>
<evidence type="ECO:0000313" key="4">
    <source>
        <dbReference type="EMBL" id="ORC35919.1"/>
    </source>
</evidence>
<dbReference type="EMBL" id="MWQY01000007">
    <property type="protein sequence ID" value="ORC35919.1"/>
    <property type="molecule type" value="Genomic_DNA"/>
</dbReference>
<reference evidence="4 5" key="1">
    <citation type="submission" date="2017-03" db="EMBL/GenBank/DDBJ databases">
        <title>Draft Genome sequence of Marispirochaeta sp. strain JC444.</title>
        <authorList>
            <person name="Shivani Y."/>
            <person name="Subhash Y."/>
            <person name="Sasikala C."/>
            <person name="Ramana C."/>
        </authorList>
    </citation>
    <scope>NUCLEOTIDE SEQUENCE [LARGE SCALE GENOMIC DNA]</scope>
    <source>
        <strain evidence="4 5">JC444</strain>
    </source>
</reference>
<evidence type="ECO:0000256" key="1">
    <source>
        <dbReference type="ARBA" id="ARBA00010926"/>
    </source>
</evidence>
<dbReference type="Pfam" id="PF16561">
    <property type="entry name" value="AMPK1_CBM"/>
    <property type="match status" value="1"/>
</dbReference>
<dbReference type="Gene3D" id="2.60.40.10">
    <property type="entry name" value="Immunoglobulins"/>
    <property type="match status" value="1"/>
</dbReference>